<evidence type="ECO:0000313" key="2">
    <source>
        <dbReference type="EMBL" id="AEJ20613.1"/>
    </source>
</evidence>
<evidence type="ECO:0008006" key="4">
    <source>
        <dbReference type="Google" id="ProtNLM"/>
    </source>
</evidence>
<accession>F8F4G6</accession>
<evidence type="ECO:0000313" key="3">
    <source>
        <dbReference type="Proteomes" id="UP000000503"/>
    </source>
</evidence>
<dbReference type="OrthoDB" id="9806610at2"/>
<reference evidence="3" key="1">
    <citation type="journal article" date="2013" name="Stand. Genomic Sci.">
        <title>Genome sequence of the thermophilic fresh-water bacterium Spirochaeta caldaria type strain (H1(T)), reclassification of Spirochaeta caldaria, Spirochaeta stenostrepta, and Spirochaeta zuelzerae in the genus Treponema as Treponema caldaria comb. nov., Treponema stenostrepta comb. nov., and Treponema zuelzerae comb. nov., and emendation of the genus Treponema.</title>
        <authorList>
            <person name="Abt B."/>
            <person name="Goker M."/>
            <person name="Scheuner C."/>
            <person name="Han C."/>
            <person name="Lu M."/>
            <person name="Misra M."/>
            <person name="Lapidus A."/>
            <person name="Nolan M."/>
            <person name="Lucas S."/>
            <person name="Hammon N."/>
            <person name="Deshpande S."/>
            <person name="Cheng J.F."/>
            <person name="Tapia R."/>
            <person name="Goodwin L.A."/>
            <person name="Pitluck S."/>
            <person name="Liolios K."/>
            <person name="Pagani I."/>
            <person name="Ivanova N."/>
            <person name="Mavromatis K."/>
            <person name="Mikhailova N."/>
            <person name="Huntemann M."/>
            <person name="Pati A."/>
            <person name="Chen A."/>
            <person name="Palaniappan K."/>
            <person name="Land M."/>
            <person name="Hauser L."/>
            <person name="Jeffries C.D."/>
            <person name="Rohde M."/>
            <person name="Spring S."/>
            <person name="Gronow S."/>
            <person name="Detter J.C."/>
            <person name="Bristow J."/>
            <person name="Eisen J.A."/>
            <person name="Markowitz V."/>
            <person name="Hugenholtz P."/>
            <person name="Kyrpides N.C."/>
            <person name="Woyke T."/>
            <person name="Klenk H.P."/>
        </authorList>
    </citation>
    <scope>NUCLEOTIDE SEQUENCE</scope>
    <source>
        <strain evidence="3">ATCC 51460 / DSM 7334 / H1</strain>
    </source>
</reference>
<dbReference type="AlphaFoldDB" id="F8F4G6"/>
<organism evidence="2 3">
    <name type="scientific">Gracilinema caldarium (strain ATCC 51460 / DSM 7334 / H1)</name>
    <name type="common">Treponema caldarium</name>
    <dbReference type="NCBI Taxonomy" id="744872"/>
    <lineage>
        <taxon>Bacteria</taxon>
        <taxon>Pseudomonadati</taxon>
        <taxon>Spirochaetota</taxon>
        <taxon>Spirochaetia</taxon>
        <taxon>Spirochaetales</taxon>
        <taxon>Breznakiellaceae</taxon>
        <taxon>Gracilinema</taxon>
    </lineage>
</organism>
<protein>
    <recommendedName>
        <fullName evidence="4">YkgJ family cysteine cluster protein</fullName>
    </recommendedName>
</protein>
<sequence>MKAISHYHTPALAETALAEPLRKLYEIYDRIEKSQAGWISATPFRCPEGCGSCCDHFEPDILDVEAYFLASWLLIHQRDRIHSIPFDSDQKGCILSDQNNPYHCTVYEGRPLICRLFAYSGDRGKDGSVRYRPCKFMKSDSVSSHTGKTYSAQELQELFGTLPPVMGDLAGEAAMLLPERSGDRAPLREILPVALAKIQYILDLAAFSAQARQNDPDGNNDGDNDNDGAPLPRAS</sequence>
<dbReference type="InterPro" id="IPR005358">
    <property type="entry name" value="Puta_zinc/iron-chelating_dom"/>
</dbReference>
<gene>
    <name evidence="2" type="ordered locus">Spica_2508</name>
</gene>
<feature type="region of interest" description="Disordered" evidence="1">
    <location>
        <begin position="212"/>
        <end position="235"/>
    </location>
</feature>
<dbReference type="Pfam" id="PF03692">
    <property type="entry name" value="CxxCxxCC"/>
    <property type="match status" value="1"/>
</dbReference>
<dbReference type="EMBL" id="CP002868">
    <property type="protein sequence ID" value="AEJ20613.1"/>
    <property type="molecule type" value="Genomic_DNA"/>
</dbReference>
<keyword evidence="3" id="KW-1185">Reference proteome</keyword>
<name>F8F4G6_GRAC1</name>
<dbReference type="STRING" id="744872.Spica_2508"/>
<dbReference type="HOGENOM" id="CLU_105096_0_0_12"/>
<dbReference type="KEGG" id="scd:Spica_2508"/>
<dbReference type="eggNOG" id="COG0727">
    <property type="taxonomic scope" value="Bacteria"/>
</dbReference>
<evidence type="ECO:0000256" key="1">
    <source>
        <dbReference type="SAM" id="MobiDB-lite"/>
    </source>
</evidence>
<dbReference type="Proteomes" id="UP000000503">
    <property type="component" value="Chromosome"/>
</dbReference>
<dbReference type="RefSeq" id="WP_013969892.1">
    <property type="nucleotide sequence ID" value="NC_015732.1"/>
</dbReference>
<proteinExistence type="predicted"/>